<dbReference type="PANTHER" id="PTHR43790:SF9">
    <property type="entry name" value="GALACTOFURANOSE TRANSPORTER ATP-BINDING PROTEIN YTFR"/>
    <property type="match status" value="1"/>
</dbReference>
<dbReference type="CDD" id="cd03216">
    <property type="entry name" value="ABC_Carb_Monos_I"/>
    <property type="match status" value="1"/>
</dbReference>
<dbReference type="GO" id="GO:0005524">
    <property type="term" value="F:ATP binding"/>
    <property type="evidence" value="ECO:0007669"/>
    <property type="project" value="UniProtKB-KW"/>
</dbReference>
<dbReference type="InterPro" id="IPR017871">
    <property type="entry name" value="ABC_transporter-like_CS"/>
</dbReference>
<evidence type="ECO:0000256" key="8">
    <source>
        <dbReference type="ARBA" id="ARBA00023136"/>
    </source>
</evidence>
<comment type="subcellular location">
    <subcellularLocation>
        <location evidence="1">Cell membrane</location>
        <topology evidence="1">Peripheral membrane protein</topology>
    </subcellularLocation>
</comment>
<dbReference type="Gene3D" id="3.40.50.300">
    <property type="entry name" value="P-loop containing nucleotide triphosphate hydrolases"/>
    <property type="match status" value="2"/>
</dbReference>
<evidence type="ECO:0000256" key="2">
    <source>
        <dbReference type="ARBA" id="ARBA00022448"/>
    </source>
</evidence>
<name>A0A1T4M769_9FIRM</name>
<evidence type="ECO:0000313" key="10">
    <source>
        <dbReference type="EMBL" id="SJZ62839.1"/>
    </source>
</evidence>
<evidence type="ECO:0000256" key="4">
    <source>
        <dbReference type="ARBA" id="ARBA00022737"/>
    </source>
</evidence>
<keyword evidence="11" id="KW-1185">Reference proteome</keyword>
<keyword evidence="7" id="KW-1278">Translocase</keyword>
<feature type="domain" description="ABC transporter" evidence="9">
    <location>
        <begin position="256"/>
        <end position="500"/>
    </location>
</feature>
<dbReference type="InterPro" id="IPR003593">
    <property type="entry name" value="AAA+_ATPase"/>
</dbReference>
<gene>
    <name evidence="10" type="ORF">SAMN02745885_00464</name>
</gene>
<dbReference type="PROSITE" id="PS50893">
    <property type="entry name" value="ABC_TRANSPORTER_2"/>
    <property type="match status" value="2"/>
</dbReference>
<dbReference type="AlphaFoldDB" id="A0A1T4M769"/>
<keyword evidence="4" id="KW-0677">Repeat</keyword>
<evidence type="ECO:0000259" key="9">
    <source>
        <dbReference type="PROSITE" id="PS50893"/>
    </source>
</evidence>
<protein>
    <submittedName>
        <fullName evidence="10">Nucleoside ABC transporter ATP-binding protein</fullName>
    </submittedName>
</protein>
<dbReference type="GO" id="GO:0016887">
    <property type="term" value="F:ATP hydrolysis activity"/>
    <property type="evidence" value="ECO:0007669"/>
    <property type="project" value="InterPro"/>
</dbReference>
<keyword evidence="5" id="KW-0547">Nucleotide-binding</keyword>
<dbReference type="PANTHER" id="PTHR43790">
    <property type="entry name" value="CARBOHYDRATE TRANSPORT ATP-BINDING PROTEIN MG119-RELATED"/>
    <property type="match status" value="1"/>
</dbReference>
<organism evidence="10 11">
    <name type="scientific">Carboxydocella sporoproducens DSM 16521</name>
    <dbReference type="NCBI Taxonomy" id="1121270"/>
    <lineage>
        <taxon>Bacteria</taxon>
        <taxon>Bacillati</taxon>
        <taxon>Bacillota</taxon>
        <taxon>Clostridia</taxon>
        <taxon>Eubacteriales</taxon>
        <taxon>Clostridiales Family XVI. Incertae Sedis</taxon>
        <taxon>Carboxydocella</taxon>
    </lineage>
</organism>
<evidence type="ECO:0000256" key="1">
    <source>
        <dbReference type="ARBA" id="ARBA00004202"/>
    </source>
</evidence>
<keyword evidence="8" id="KW-0472">Membrane</keyword>
<dbReference type="InterPro" id="IPR003439">
    <property type="entry name" value="ABC_transporter-like_ATP-bd"/>
</dbReference>
<feature type="domain" description="ABC transporter" evidence="9">
    <location>
        <begin position="5"/>
        <end position="239"/>
    </location>
</feature>
<dbReference type="EMBL" id="FUXM01000003">
    <property type="protein sequence ID" value="SJZ62839.1"/>
    <property type="molecule type" value="Genomic_DNA"/>
</dbReference>
<keyword evidence="3" id="KW-1003">Cell membrane</keyword>
<sequence>METLVEMKGICKAFPGVKANDHVNFTLKAGEIHALLGENGAGKSTLMSILTGLYRADQGEIWIRGQKVNFRSPRDAIRAGIGMVHQHFKLVAPFTVTENVALGLPGRGFGLNLKEIEAKLSQFAAEYGLLIHPQAKVWQLSIGEQQRVEIVKLLFRGADILILDEPTAVLTPQEAQELYRILRRMAAAGKGIIVITHKMQEVLEHADTITVMRGGRSIATLPGAEATEQGLARLMVGKEPDIPEMPAGAVPGPVLLELKAVTALGDRGQPALKQVSLTVRAGEILGIAGVAGNGQRELAEVIAGLRPLKSGQLYLAGQEMGTSGPRERIAAGVAYIPEDRLGTGLVPNLDVRENILLKHYRDQEFTRGPLINWQRLSEYARRLVQEFEVKISDLTTPVKTMSGGNLQKLLLAREISSQPRLIVAVYPVRGLDIAATMAVRTLLLQARRQGCGVVLISEELEELFQLADRLAVLHEGEITGLVPVREARIEEIGLMMAGKMVKSGCA</sequence>
<accession>A0A1T4M769</accession>
<dbReference type="RefSeq" id="WP_078664604.1">
    <property type="nucleotide sequence ID" value="NZ_FUXM01000003.1"/>
</dbReference>
<proteinExistence type="predicted"/>
<evidence type="ECO:0000313" key="11">
    <source>
        <dbReference type="Proteomes" id="UP000189933"/>
    </source>
</evidence>
<dbReference type="PROSITE" id="PS00211">
    <property type="entry name" value="ABC_TRANSPORTER_1"/>
    <property type="match status" value="1"/>
</dbReference>
<dbReference type="OrthoDB" id="9771863at2"/>
<evidence type="ECO:0000256" key="3">
    <source>
        <dbReference type="ARBA" id="ARBA00022475"/>
    </source>
</evidence>
<evidence type="ECO:0000256" key="6">
    <source>
        <dbReference type="ARBA" id="ARBA00022840"/>
    </source>
</evidence>
<dbReference type="CDD" id="cd03215">
    <property type="entry name" value="ABC_Carb_Monos_II"/>
    <property type="match status" value="1"/>
</dbReference>
<evidence type="ECO:0000256" key="7">
    <source>
        <dbReference type="ARBA" id="ARBA00022967"/>
    </source>
</evidence>
<dbReference type="Pfam" id="PF00005">
    <property type="entry name" value="ABC_tran"/>
    <property type="match status" value="2"/>
</dbReference>
<dbReference type="InterPro" id="IPR027417">
    <property type="entry name" value="P-loop_NTPase"/>
</dbReference>
<dbReference type="SMART" id="SM00382">
    <property type="entry name" value="AAA"/>
    <property type="match status" value="1"/>
</dbReference>
<dbReference type="SUPFAM" id="SSF52540">
    <property type="entry name" value="P-loop containing nucleoside triphosphate hydrolases"/>
    <property type="match status" value="2"/>
</dbReference>
<dbReference type="InterPro" id="IPR050107">
    <property type="entry name" value="ABC_carbohydrate_import_ATPase"/>
</dbReference>
<keyword evidence="2" id="KW-0813">Transport</keyword>
<keyword evidence="6 10" id="KW-0067">ATP-binding</keyword>
<dbReference type="GO" id="GO:0005886">
    <property type="term" value="C:plasma membrane"/>
    <property type="evidence" value="ECO:0007669"/>
    <property type="project" value="UniProtKB-SubCell"/>
</dbReference>
<dbReference type="FunFam" id="3.40.50.300:FF:000127">
    <property type="entry name" value="Ribose import ATP-binding protein RbsA"/>
    <property type="match status" value="1"/>
</dbReference>
<dbReference type="Proteomes" id="UP000189933">
    <property type="component" value="Unassembled WGS sequence"/>
</dbReference>
<evidence type="ECO:0000256" key="5">
    <source>
        <dbReference type="ARBA" id="ARBA00022741"/>
    </source>
</evidence>
<reference evidence="11" key="1">
    <citation type="submission" date="2017-02" db="EMBL/GenBank/DDBJ databases">
        <authorList>
            <person name="Varghese N."/>
            <person name="Submissions S."/>
        </authorList>
    </citation>
    <scope>NUCLEOTIDE SEQUENCE [LARGE SCALE GENOMIC DNA]</scope>
    <source>
        <strain evidence="11">DSM 16521</strain>
    </source>
</reference>